<feature type="region of interest" description="Disordered" evidence="2">
    <location>
        <begin position="1"/>
        <end position="23"/>
    </location>
</feature>
<feature type="compositionally biased region" description="Low complexity" evidence="2">
    <location>
        <begin position="1"/>
        <end position="15"/>
    </location>
</feature>
<gene>
    <name evidence="4" type="ORF">JKP88DRAFT_274931</name>
</gene>
<dbReference type="Proteomes" id="UP000664859">
    <property type="component" value="Unassembled WGS sequence"/>
</dbReference>
<organism evidence="4 5">
    <name type="scientific">Tribonema minus</name>
    <dbReference type="NCBI Taxonomy" id="303371"/>
    <lineage>
        <taxon>Eukaryota</taxon>
        <taxon>Sar</taxon>
        <taxon>Stramenopiles</taxon>
        <taxon>Ochrophyta</taxon>
        <taxon>PX clade</taxon>
        <taxon>Xanthophyceae</taxon>
        <taxon>Tribonematales</taxon>
        <taxon>Tribonemataceae</taxon>
        <taxon>Tribonema</taxon>
    </lineage>
</organism>
<proteinExistence type="predicted"/>
<keyword evidence="1" id="KW-0245">EGF-like domain</keyword>
<dbReference type="Gene3D" id="2.10.25.10">
    <property type="entry name" value="Laminin"/>
    <property type="match status" value="1"/>
</dbReference>
<comment type="caution">
    <text evidence="4">The sequence shown here is derived from an EMBL/GenBank/DDBJ whole genome shotgun (WGS) entry which is preliminary data.</text>
</comment>
<evidence type="ECO:0000256" key="1">
    <source>
        <dbReference type="PROSITE-ProRule" id="PRU00076"/>
    </source>
</evidence>
<accession>A0A835ZCP0</accession>
<dbReference type="OrthoDB" id="18487at2759"/>
<keyword evidence="5" id="KW-1185">Reference proteome</keyword>
<evidence type="ECO:0000313" key="4">
    <source>
        <dbReference type="EMBL" id="KAG5191942.1"/>
    </source>
</evidence>
<evidence type="ECO:0000256" key="2">
    <source>
        <dbReference type="SAM" id="MobiDB-lite"/>
    </source>
</evidence>
<dbReference type="AlphaFoldDB" id="A0A835ZCP0"/>
<dbReference type="PROSITE" id="PS50026">
    <property type="entry name" value="EGF_3"/>
    <property type="match status" value="1"/>
</dbReference>
<dbReference type="EMBL" id="JAFCMP010000013">
    <property type="protein sequence ID" value="KAG5191942.1"/>
    <property type="molecule type" value="Genomic_DNA"/>
</dbReference>
<evidence type="ECO:0000259" key="3">
    <source>
        <dbReference type="PROSITE" id="PS50026"/>
    </source>
</evidence>
<name>A0A835ZCP0_9STRA</name>
<feature type="disulfide bond" evidence="1">
    <location>
        <begin position="24"/>
        <end position="34"/>
    </location>
</feature>
<comment type="caution">
    <text evidence="1">Lacks conserved residue(s) required for the propagation of feature annotation.</text>
</comment>
<reference evidence="4" key="1">
    <citation type="submission" date="2021-02" db="EMBL/GenBank/DDBJ databases">
        <title>First Annotated Genome of the Yellow-green Alga Tribonema minus.</title>
        <authorList>
            <person name="Mahan K.M."/>
        </authorList>
    </citation>
    <scope>NUCLEOTIDE SEQUENCE</scope>
    <source>
        <strain evidence="4">UTEX B ZZ1240</strain>
    </source>
</reference>
<evidence type="ECO:0000313" key="5">
    <source>
        <dbReference type="Proteomes" id="UP000664859"/>
    </source>
</evidence>
<sequence length="70" mass="7321">MPTATAASSSTGAAHDATEDDNKCHLDCSGRGVCDFTTGACRCFKGYASSNCGAYEDDGYSLTAQKRRSK</sequence>
<feature type="domain" description="EGF-like" evidence="3">
    <location>
        <begin position="20"/>
        <end position="53"/>
    </location>
</feature>
<dbReference type="PROSITE" id="PS01186">
    <property type="entry name" value="EGF_2"/>
    <property type="match status" value="1"/>
</dbReference>
<dbReference type="Pfam" id="PF23106">
    <property type="entry name" value="EGF_Teneurin"/>
    <property type="match status" value="1"/>
</dbReference>
<keyword evidence="1" id="KW-1015">Disulfide bond</keyword>
<protein>
    <recommendedName>
        <fullName evidence="3">EGF-like domain-containing protein</fullName>
    </recommendedName>
</protein>
<feature type="disulfide bond" evidence="1">
    <location>
        <begin position="43"/>
        <end position="52"/>
    </location>
</feature>
<dbReference type="InterPro" id="IPR000742">
    <property type="entry name" value="EGF"/>
</dbReference>